<reference evidence="1" key="1">
    <citation type="submission" date="2021-03" db="EMBL/GenBank/DDBJ databases">
        <authorList>
            <person name="Tagirdzhanova G."/>
        </authorList>
    </citation>
    <scope>NUCLEOTIDE SEQUENCE</scope>
</reference>
<dbReference type="OrthoDB" id="4825549at2759"/>
<protein>
    <submittedName>
        <fullName evidence="1">Uncharacterized protein</fullName>
    </submittedName>
</protein>
<sequence length="243" mass="26982">MTYKPDKIDNLKGVLIMGVKEEMKPRKYIQKGFKHSQYFCVDVLHSPCQQYQQEASQEWRFILSIYSSSSPIIFLSQHLILNHLQDSNIQPTSFSTISNTSPDISSLALKTYSPNFDMQLQQLLLLGLSAGAYANTVASGVSCWQSGPVVSVSNIAPSIATICNYLQGSAYVPQEERYQCVQDAAGVMWDFSLTYIGSAATRPIGTTECQNGMNKQIQCQYGGETSYANWKYRADPNFGTCTG</sequence>
<comment type="caution">
    <text evidence="1">The sequence shown here is derived from an EMBL/GenBank/DDBJ whole genome shotgun (WGS) entry which is preliminary data.</text>
</comment>
<accession>A0A8H3FMB8</accession>
<dbReference type="Proteomes" id="UP000664534">
    <property type="component" value="Unassembled WGS sequence"/>
</dbReference>
<organism evidence="1 2">
    <name type="scientific">Imshaugia aleurites</name>
    <dbReference type="NCBI Taxonomy" id="172621"/>
    <lineage>
        <taxon>Eukaryota</taxon>
        <taxon>Fungi</taxon>
        <taxon>Dikarya</taxon>
        <taxon>Ascomycota</taxon>
        <taxon>Pezizomycotina</taxon>
        <taxon>Lecanoromycetes</taxon>
        <taxon>OSLEUM clade</taxon>
        <taxon>Lecanoromycetidae</taxon>
        <taxon>Lecanorales</taxon>
        <taxon>Lecanorineae</taxon>
        <taxon>Parmeliaceae</taxon>
        <taxon>Imshaugia</taxon>
    </lineage>
</organism>
<proteinExistence type="predicted"/>
<evidence type="ECO:0000313" key="2">
    <source>
        <dbReference type="Proteomes" id="UP000664534"/>
    </source>
</evidence>
<evidence type="ECO:0000313" key="1">
    <source>
        <dbReference type="EMBL" id="CAF9925442.1"/>
    </source>
</evidence>
<keyword evidence="2" id="KW-1185">Reference proteome</keyword>
<gene>
    <name evidence="1" type="ORF">IMSHALPRED_006474</name>
</gene>
<dbReference type="AlphaFoldDB" id="A0A8H3FMB8"/>
<name>A0A8H3FMB8_9LECA</name>
<dbReference type="EMBL" id="CAJPDT010000039">
    <property type="protein sequence ID" value="CAF9925442.1"/>
    <property type="molecule type" value="Genomic_DNA"/>
</dbReference>